<dbReference type="Gene3D" id="1.10.10.10">
    <property type="entry name" value="Winged helix-like DNA-binding domain superfamily/Winged helix DNA-binding domain"/>
    <property type="match status" value="1"/>
</dbReference>
<dbReference type="PROSITE" id="PS51755">
    <property type="entry name" value="OMPR_PHOB"/>
    <property type="match status" value="1"/>
</dbReference>
<reference evidence="6 7" key="1">
    <citation type="journal article" date="2015" name="Sci. Rep.">
        <title>A comparative genomics and reductive dehalogenase gene transcription study of two chloroethene-respiring bacteria, Dehalococcoides mccartyi strains MB and 11a.</title>
        <authorList>
            <person name="Low A."/>
            <person name="Shen Z."/>
            <person name="Cheng D."/>
            <person name="Rogers M.J."/>
            <person name="Lee P.K."/>
            <person name="He J."/>
        </authorList>
    </citation>
    <scope>NUCLEOTIDE SEQUENCE [LARGE SCALE GENOMIC DNA]</scope>
    <source>
        <strain evidence="6 7">MB</strain>
    </source>
</reference>
<dbReference type="SMART" id="SM00862">
    <property type="entry name" value="Trans_reg_C"/>
    <property type="match status" value="1"/>
</dbReference>
<dbReference type="Proteomes" id="UP000053577">
    <property type="component" value="Unassembled WGS sequence"/>
</dbReference>
<gene>
    <name evidence="6" type="ORF">DA01_00295</name>
</gene>
<feature type="modified residue" description="4-aspartylphosphate" evidence="2">
    <location>
        <position position="57"/>
    </location>
</feature>
<name>A0A0V8M5W9_9CHLR</name>
<dbReference type="EMBL" id="JGYD01000001">
    <property type="protein sequence ID" value="KSV18953.1"/>
    <property type="molecule type" value="Genomic_DNA"/>
</dbReference>
<dbReference type="Gene3D" id="3.40.50.2300">
    <property type="match status" value="1"/>
</dbReference>
<evidence type="ECO:0000256" key="1">
    <source>
        <dbReference type="ARBA" id="ARBA00023125"/>
    </source>
</evidence>
<dbReference type="PATRIC" id="fig|61435.5.peg.63"/>
<evidence type="ECO:0000313" key="7">
    <source>
        <dbReference type="Proteomes" id="UP000053577"/>
    </source>
</evidence>
<organism evidence="6 7">
    <name type="scientific">Dehalococcoides mccartyi</name>
    <dbReference type="NCBI Taxonomy" id="61435"/>
    <lineage>
        <taxon>Bacteria</taxon>
        <taxon>Bacillati</taxon>
        <taxon>Chloroflexota</taxon>
        <taxon>Dehalococcoidia</taxon>
        <taxon>Dehalococcoidales</taxon>
        <taxon>Dehalococcoidaceae</taxon>
        <taxon>Dehalococcoides</taxon>
    </lineage>
</organism>
<dbReference type="GO" id="GO:0000156">
    <property type="term" value="F:phosphorelay response regulator activity"/>
    <property type="evidence" value="ECO:0007669"/>
    <property type="project" value="TreeGrafter"/>
</dbReference>
<evidence type="ECO:0000256" key="3">
    <source>
        <dbReference type="PROSITE-ProRule" id="PRU01091"/>
    </source>
</evidence>
<evidence type="ECO:0000256" key="2">
    <source>
        <dbReference type="PROSITE-ProRule" id="PRU00169"/>
    </source>
</evidence>
<dbReference type="Gene3D" id="6.10.250.690">
    <property type="match status" value="1"/>
</dbReference>
<dbReference type="AlphaFoldDB" id="A0A0V8M5W9"/>
<accession>A0A0V8M5W9</accession>
<keyword evidence="2" id="KW-0597">Phosphoprotein</keyword>
<comment type="caution">
    <text evidence="6">The sequence shown here is derived from an EMBL/GenBank/DDBJ whole genome shotgun (WGS) entry which is preliminary data.</text>
</comment>
<dbReference type="InterPro" id="IPR011006">
    <property type="entry name" value="CheY-like_superfamily"/>
</dbReference>
<dbReference type="SUPFAM" id="SSF52172">
    <property type="entry name" value="CheY-like"/>
    <property type="match status" value="1"/>
</dbReference>
<dbReference type="CDD" id="cd00383">
    <property type="entry name" value="trans_reg_C"/>
    <property type="match status" value="1"/>
</dbReference>
<dbReference type="GO" id="GO:0006355">
    <property type="term" value="P:regulation of DNA-templated transcription"/>
    <property type="evidence" value="ECO:0007669"/>
    <property type="project" value="InterPro"/>
</dbReference>
<dbReference type="CDD" id="cd17574">
    <property type="entry name" value="REC_OmpR"/>
    <property type="match status" value="1"/>
</dbReference>
<protein>
    <submittedName>
        <fullName evidence="6">Transcriptional regulator</fullName>
    </submittedName>
</protein>
<dbReference type="InterPro" id="IPR001867">
    <property type="entry name" value="OmpR/PhoB-type_DNA-bd"/>
</dbReference>
<dbReference type="PANTHER" id="PTHR48111:SF50">
    <property type="entry name" value="KDP OPERON TRANSCRIPTIONAL REGULATORY PROTEIN KDPE"/>
    <property type="match status" value="1"/>
</dbReference>
<dbReference type="InterPro" id="IPR001789">
    <property type="entry name" value="Sig_transdc_resp-reg_receiver"/>
</dbReference>
<keyword evidence="1 3" id="KW-0238">DNA-binding</keyword>
<dbReference type="PANTHER" id="PTHR48111">
    <property type="entry name" value="REGULATOR OF RPOS"/>
    <property type="match status" value="1"/>
</dbReference>
<evidence type="ECO:0000259" key="5">
    <source>
        <dbReference type="PROSITE" id="PS51755"/>
    </source>
</evidence>
<feature type="DNA-binding region" description="OmpR/PhoB-type" evidence="3">
    <location>
        <begin position="129"/>
        <end position="228"/>
    </location>
</feature>
<dbReference type="PROSITE" id="PS50110">
    <property type="entry name" value="RESPONSE_REGULATORY"/>
    <property type="match status" value="1"/>
</dbReference>
<dbReference type="GO" id="GO:0000976">
    <property type="term" value="F:transcription cis-regulatory region binding"/>
    <property type="evidence" value="ECO:0007669"/>
    <property type="project" value="TreeGrafter"/>
</dbReference>
<evidence type="ECO:0000259" key="4">
    <source>
        <dbReference type="PROSITE" id="PS50110"/>
    </source>
</evidence>
<dbReference type="OrthoDB" id="9793549at2"/>
<dbReference type="SMART" id="SM00448">
    <property type="entry name" value="REC"/>
    <property type="match status" value="1"/>
</dbReference>
<dbReference type="GO" id="GO:0005829">
    <property type="term" value="C:cytosol"/>
    <property type="evidence" value="ECO:0007669"/>
    <property type="project" value="TreeGrafter"/>
</dbReference>
<feature type="domain" description="Response regulatory" evidence="4">
    <location>
        <begin position="6"/>
        <end position="121"/>
    </location>
</feature>
<dbReference type="Pfam" id="PF00486">
    <property type="entry name" value="Trans_reg_C"/>
    <property type="match status" value="1"/>
</dbReference>
<dbReference type="InterPro" id="IPR036388">
    <property type="entry name" value="WH-like_DNA-bd_sf"/>
</dbReference>
<dbReference type="Pfam" id="PF00072">
    <property type="entry name" value="Response_reg"/>
    <property type="match status" value="1"/>
</dbReference>
<dbReference type="InterPro" id="IPR039420">
    <property type="entry name" value="WalR-like"/>
</dbReference>
<proteinExistence type="predicted"/>
<evidence type="ECO:0000313" key="6">
    <source>
        <dbReference type="EMBL" id="KSV18953.1"/>
    </source>
</evidence>
<feature type="domain" description="OmpR/PhoB-type" evidence="5">
    <location>
        <begin position="129"/>
        <end position="228"/>
    </location>
</feature>
<sequence length="253" mass="28072">MIEPKSALIIEDNEDIVQAVSLAFQIRWPNITIFSTASGEKGVLKVEDNNPSFVIVDLNLPDINGFEVIKEIRAFSKVPVIVLSVRSSEADIVRALELGADDYVLKPFHQLELTSRVNAQLRHGEAGEGECLVLGDYSLDLAERVLSVDNQSISLTRIESIVLETLFNRAGHVVSHTTLAEQIWGDTHPSTVRNVRIHIKRLRNKLEKEGGIIYLIQTKPGVGYSVQTKPLAPPNLSILKDVNTDSCHQSFPF</sequence>
<dbReference type="RefSeq" id="WP_058291952.1">
    <property type="nucleotide sequence ID" value="NZ_JGYD01000001.1"/>
</dbReference>
<dbReference type="GO" id="GO:0032993">
    <property type="term" value="C:protein-DNA complex"/>
    <property type="evidence" value="ECO:0007669"/>
    <property type="project" value="TreeGrafter"/>
</dbReference>